<accession>A0A0K2V2D1</accession>
<evidence type="ECO:0000313" key="1">
    <source>
        <dbReference type="EMBL" id="CDW44297.1"/>
    </source>
</evidence>
<dbReference type="AlphaFoldDB" id="A0A0K2V2D1"/>
<organism evidence="1">
    <name type="scientific">Lepeophtheirus salmonis</name>
    <name type="common">Salmon louse</name>
    <name type="synonym">Caligus salmonis</name>
    <dbReference type="NCBI Taxonomy" id="72036"/>
    <lineage>
        <taxon>Eukaryota</taxon>
        <taxon>Metazoa</taxon>
        <taxon>Ecdysozoa</taxon>
        <taxon>Arthropoda</taxon>
        <taxon>Crustacea</taxon>
        <taxon>Multicrustacea</taxon>
        <taxon>Hexanauplia</taxon>
        <taxon>Copepoda</taxon>
        <taxon>Siphonostomatoida</taxon>
        <taxon>Caligidae</taxon>
        <taxon>Lepeophtheirus</taxon>
    </lineage>
</organism>
<protein>
    <submittedName>
        <fullName evidence="1">Uncharacterized protein</fullName>
    </submittedName>
</protein>
<name>A0A0K2V2D1_LEPSM</name>
<dbReference type="EMBL" id="HACA01026936">
    <property type="protein sequence ID" value="CDW44297.1"/>
    <property type="molecule type" value="Transcribed_RNA"/>
</dbReference>
<reference evidence="1" key="1">
    <citation type="submission" date="2014-05" db="EMBL/GenBank/DDBJ databases">
        <authorList>
            <person name="Chronopoulou M."/>
        </authorList>
    </citation>
    <scope>NUCLEOTIDE SEQUENCE</scope>
    <source>
        <tissue evidence="1">Whole organism</tissue>
    </source>
</reference>
<sequence>MAVVFPLKDFIGLGQSNDPLNMYSFRINFSLINGSCPLKLINPSHRGWSIHFNILIGK</sequence>
<proteinExistence type="predicted"/>